<gene>
    <name evidence="2" type="ORF">NCTC13291_00869</name>
</gene>
<dbReference type="AlphaFoldDB" id="A0A379MXA1"/>
<reference evidence="2 3" key="1">
    <citation type="submission" date="2018-06" db="EMBL/GenBank/DDBJ databases">
        <authorList>
            <consortium name="Pathogen Informatics"/>
            <person name="Doyle S."/>
        </authorList>
    </citation>
    <scope>NUCLEOTIDE SEQUENCE [LARGE SCALE GENOMIC DNA]</scope>
    <source>
        <strain evidence="2 3">NCTC13291</strain>
    </source>
</reference>
<dbReference type="Proteomes" id="UP000254919">
    <property type="component" value="Unassembled WGS sequence"/>
</dbReference>
<evidence type="ECO:0000256" key="1">
    <source>
        <dbReference type="SAM" id="MobiDB-lite"/>
    </source>
</evidence>
<proteinExistence type="predicted"/>
<evidence type="ECO:0000313" key="3">
    <source>
        <dbReference type="Proteomes" id="UP000254919"/>
    </source>
</evidence>
<feature type="region of interest" description="Disordered" evidence="1">
    <location>
        <begin position="1"/>
        <end position="22"/>
    </location>
</feature>
<protein>
    <submittedName>
        <fullName evidence="2">Uncharacterized protein</fullName>
    </submittedName>
</protein>
<name>A0A379MXA1_9PROT</name>
<organism evidence="2 3">
    <name type="scientific">Roseomonas mucosa</name>
    <dbReference type="NCBI Taxonomy" id="207340"/>
    <lineage>
        <taxon>Bacteria</taxon>
        <taxon>Pseudomonadati</taxon>
        <taxon>Pseudomonadota</taxon>
        <taxon>Alphaproteobacteria</taxon>
        <taxon>Acetobacterales</taxon>
        <taxon>Roseomonadaceae</taxon>
        <taxon>Roseomonas</taxon>
    </lineage>
</organism>
<dbReference type="EMBL" id="UGVN01000001">
    <property type="protein sequence ID" value="SUE38774.1"/>
    <property type="molecule type" value="Genomic_DNA"/>
</dbReference>
<evidence type="ECO:0000313" key="2">
    <source>
        <dbReference type="EMBL" id="SUE38774.1"/>
    </source>
</evidence>
<sequence>MDELTRQRPSAGPEQQKGRETGCVAACPRTLTDLEADPLAVIAEGREADPFLSWKGIIRPIDRVIDCDATARHAARRAEMTSPRCVTQFLRAARFIEQAPPSRRINRRRSTYGWKHVAERFHKAMDPSGDCYVGEGMFILAARAMGLMVHVDRHEDTYVNLSERAATPWGDSGDGAAP</sequence>
<accession>A0A379MXA1</accession>